<proteinExistence type="predicted"/>
<feature type="compositionally biased region" description="Basic and acidic residues" evidence="1">
    <location>
        <begin position="1"/>
        <end position="11"/>
    </location>
</feature>
<dbReference type="EMBL" id="JBHEZZ010000033">
    <property type="protein sequence ID" value="MFC1406783.1"/>
    <property type="molecule type" value="Genomic_DNA"/>
</dbReference>
<dbReference type="Pfam" id="PF17227">
    <property type="entry name" value="DUF5302"/>
    <property type="match status" value="1"/>
</dbReference>
<gene>
    <name evidence="2" type="ORF">ACEZDJ_36415</name>
</gene>
<dbReference type="Proteomes" id="UP001592528">
    <property type="component" value="Unassembled WGS sequence"/>
</dbReference>
<comment type="caution">
    <text evidence="2">The sequence shown here is derived from an EMBL/GenBank/DDBJ whole genome shotgun (WGS) entry which is preliminary data.</text>
</comment>
<accession>A0ABV6UZE5</accession>
<feature type="region of interest" description="Disordered" evidence="1">
    <location>
        <begin position="1"/>
        <end position="88"/>
    </location>
</feature>
<evidence type="ECO:0000256" key="1">
    <source>
        <dbReference type="SAM" id="MobiDB-lite"/>
    </source>
</evidence>
<reference evidence="2 3" key="1">
    <citation type="submission" date="2024-09" db="EMBL/GenBank/DDBJ databases">
        <authorList>
            <person name="Lee S.D."/>
        </authorList>
    </citation>
    <scope>NUCLEOTIDE SEQUENCE [LARGE SCALE GENOMIC DNA]</scope>
    <source>
        <strain evidence="2 3">N1-5</strain>
    </source>
</reference>
<sequence length="88" mass="9007">MAEDAVADKTPGDAAAPEAESEAASEQQTANGSNDPAEDVKRKFREALARKSGQHADAATAGGSAETSKIHGAHGKSGGQRDFRRKSG</sequence>
<protein>
    <submittedName>
        <fullName evidence="2">DUF5302 domain-containing protein</fullName>
    </submittedName>
</protein>
<keyword evidence="3" id="KW-1185">Reference proteome</keyword>
<dbReference type="InterPro" id="IPR035172">
    <property type="entry name" value="DUF5302"/>
</dbReference>
<name>A0ABV6UZE5_9ACTN</name>
<dbReference type="RefSeq" id="WP_030266367.1">
    <property type="nucleotide sequence ID" value="NZ_JBHEZZ010000033.1"/>
</dbReference>
<feature type="compositionally biased region" description="Basic and acidic residues" evidence="1">
    <location>
        <begin position="38"/>
        <end position="49"/>
    </location>
</feature>
<evidence type="ECO:0000313" key="2">
    <source>
        <dbReference type="EMBL" id="MFC1406783.1"/>
    </source>
</evidence>
<organism evidence="2 3">
    <name type="scientific">Streptacidiphilus cavernicola</name>
    <dbReference type="NCBI Taxonomy" id="3342716"/>
    <lineage>
        <taxon>Bacteria</taxon>
        <taxon>Bacillati</taxon>
        <taxon>Actinomycetota</taxon>
        <taxon>Actinomycetes</taxon>
        <taxon>Kitasatosporales</taxon>
        <taxon>Streptomycetaceae</taxon>
        <taxon>Streptacidiphilus</taxon>
    </lineage>
</organism>
<evidence type="ECO:0000313" key="3">
    <source>
        <dbReference type="Proteomes" id="UP001592528"/>
    </source>
</evidence>
<feature type="compositionally biased region" description="Low complexity" evidence="1">
    <location>
        <begin position="14"/>
        <end position="26"/>
    </location>
</feature>